<protein>
    <recommendedName>
        <fullName evidence="2">Integrase p58-like C-terminal domain-containing protein</fullName>
    </recommendedName>
</protein>
<sequence>MWKNSASEQTSSGIRTEKVYPLRENPIFSQAATLIYKYCMPGELGLSIPNFPDTYLDDLSRAREAVKNQLLLAQESSRTNFEKHHKIQYFNIGDFVMLYYPNLHKDQSKKLSPQFRGPYRVLEKQSDQNYRIVQLEPPFATNVVHLKRLRPISARYEHLSEYDPASFHNQFLPKSILNKSETEAPVIPSDPSLKKTRPKSILKQLEPIDPVLHSDPSLKKTLMKLFYLFLIILVGANGEELPSRIHVLSGVFVKPVPDTVIIYEDTTPIFFKVNYAFTPPQNYFVQDLRDHCPPDFGRGSLSPVCMMGPYLSENFGAVTNRLNTLYQSLTSLIPNIPSMDKISAIVAQNRRYPEYQPVVINPVTTSDNSDLSSEVIKEYIPTTKPTTTKSAMILGDPSDPRNRFQFEHDQLVPPDVSSFVEEVARFRNRNSDSLSRKGRSVMWATFHNTNATRTKRQAALAVLAIGWVGAKIYNYVDPPSDSTDFSKIYEHLQANVDSNSRNAIRIAETINNQNHMIGSGLLNISSYLGTRIRQNNNKIDEIQKSIQEGMLRSLLFHAHLAEDIYRSIEISQYAHIQSACINGRLSPLAVDYDTLKRELSTLDTALQINNMTMVIPQDQLSSYYHHTLTRCSFHPSNGLIQIQLDIPIKSKHDQVNIAEIFSVPFFHETTLGEPQVCFVKYSHDFVILKNDMPLPISMADTSHCKISDGICQYFSLATRATSYAGCIKALLAPQGTRFDELHEACPFSCRLTNSDEVLVTKLGWHNSFYRYAITHPPINSVIIYNNNSTRRTFDLLQPNTTSPYGVIIVEIPCNCYINLNSVHPNIVPPFPCLVGHKNSNIFATPKLNFAIPSRWSLINVAEIIQVNDFHQPLYLTEGYDNFSDIYDPSWFNKDIVLNFTHPDVQTNSIDHYVLAYHHLLTPATTTIWLGFLSIFAIFLFYKNWL</sequence>
<proteinExistence type="predicted"/>
<keyword evidence="4" id="KW-1185">Reference proteome</keyword>
<comment type="caution">
    <text evidence="3">The sequence shown here is derived from an EMBL/GenBank/DDBJ whole genome shotgun (WGS) entry which is preliminary data.</text>
</comment>
<feature type="transmembrane region" description="Helical" evidence="1">
    <location>
        <begin position="919"/>
        <end position="941"/>
    </location>
</feature>
<gene>
    <name evidence="3" type="ORF">Fcan01_18786</name>
</gene>
<organism evidence="3 4">
    <name type="scientific">Folsomia candida</name>
    <name type="common">Springtail</name>
    <dbReference type="NCBI Taxonomy" id="158441"/>
    <lineage>
        <taxon>Eukaryota</taxon>
        <taxon>Metazoa</taxon>
        <taxon>Ecdysozoa</taxon>
        <taxon>Arthropoda</taxon>
        <taxon>Hexapoda</taxon>
        <taxon>Collembola</taxon>
        <taxon>Entomobryomorpha</taxon>
        <taxon>Isotomoidea</taxon>
        <taxon>Isotomidae</taxon>
        <taxon>Proisotominae</taxon>
        <taxon>Folsomia</taxon>
    </lineage>
</organism>
<evidence type="ECO:0000256" key="1">
    <source>
        <dbReference type="SAM" id="Phobius"/>
    </source>
</evidence>
<dbReference type="EMBL" id="LNIX01000015">
    <property type="protein sequence ID" value="OXA46433.1"/>
    <property type="molecule type" value="Genomic_DNA"/>
</dbReference>
<dbReference type="AlphaFoldDB" id="A0A226DMI6"/>
<dbReference type="Proteomes" id="UP000198287">
    <property type="component" value="Unassembled WGS sequence"/>
</dbReference>
<reference evidence="3 4" key="1">
    <citation type="submission" date="2015-12" db="EMBL/GenBank/DDBJ databases">
        <title>The genome of Folsomia candida.</title>
        <authorList>
            <person name="Faddeeva A."/>
            <person name="Derks M.F."/>
            <person name="Anvar Y."/>
            <person name="Smit S."/>
            <person name="Van Straalen N."/>
            <person name="Roelofs D."/>
        </authorList>
    </citation>
    <scope>NUCLEOTIDE SEQUENCE [LARGE SCALE GENOMIC DNA]</scope>
    <source>
        <strain evidence="3 4">VU population</strain>
        <tissue evidence="3">Whole body</tissue>
    </source>
</reference>
<dbReference type="Pfam" id="PF22938">
    <property type="entry name" value="Integrase_p58_C"/>
    <property type="match status" value="1"/>
</dbReference>
<name>A0A226DMI6_FOLCA</name>
<evidence type="ECO:0000313" key="3">
    <source>
        <dbReference type="EMBL" id="OXA46433.1"/>
    </source>
</evidence>
<evidence type="ECO:0000259" key="2">
    <source>
        <dbReference type="Pfam" id="PF22938"/>
    </source>
</evidence>
<dbReference type="InterPro" id="IPR054465">
    <property type="entry name" value="Integrase_p58-like_C"/>
</dbReference>
<keyword evidence="1" id="KW-0812">Transmembrane</keyword>
<evidence type="ECO:0000313" key="4">
    <source>
        <dbReference type="Proteomes" id="UP000198287"/>
    </source>
</evidence>
<keyword evidence="1" id="KW-1133">Transmembrane helix</keyword>
<accession>A0A226DMI6</accession>
<feature type="domain" description="Integrase p58-like C-terminal" evidence="2">
    <location>
        <begin position="117"/>
        <end position="151"/>
    </location>
</feature>
<keyword evidence="1" id="KW-0472">Membrane</keyword>